<dbReference type="GO" id="GO:0006508">
    <property type="term" value="P:proteolysis"/>
    <property type="evidence" value="ECO:0007669"/>
    <property type="project" value="UniProtKB-KW"/>
</dbReference>
<feature type="binding site" evidence="6">
    <location>
        <position position="101"/>
    </location>
    <ligand>
        <name>a divalent metal cation</name>
        <dbReference type="ChEBI" id="CHEBI:60240"/>
        <label>1</label>
    </ligand>
</feature>
<comment type="subunit">
    <text evidence="6">Monomer.</text>
</comment>
<dbReference type="HAMAP" id="MF_01974">
    <property type="entry name" value="MetAP_1"/>
    <property type="match status" value="1"/>
</dbReference>
<name>A0A0G1MJ42_9BACT</name>
<dbReference type="PANTHER" id="PTHR43330">
    <property type="entry name" value="METHIONINE AMINOPEPTIDASE"/>
    <property type="match status" value="1"/>
</dbReference>
<evidence type="ECO:0000259" key="8">
    <source>
        <dbReference type="Pfam" id="PF00557"/>
    </source>
</evidence>
<comment type="catalytic activity">
    <reaction evidence="6 7">
        <text>Release of N-terminal amino acids, preferentially methionine, from peptides and arylamides.</text>
        <dbReference type="EC" id="3.4.11.18"/>
    </reaction>
</comment>
<evidence type="ECO:0000256" key="6">
    <source>
        <dbReference type="HAMAP-Rule" id="MF_01974"/>
    </source>
</evidence>
<evidence type="ECO:0000256" key="3">
    <source>
        <dbReference type="ARBA" id="ARBA00022670"/>
    </source>
</evidence>
<feature type="binding site" evidence="6">
    <location>
        <position position="112"/>
    </location>
    <ligand>
        <name>a divalent metal cation</name>
        <dbReference type="ChEBI" id="CHEBI:60240"/>
        <label>1</label>
    </ligand>
</feature>
<gene>
    <name evidence="6" type="primary">map</name>
    <name evidence="9" type="ORF">UW63_C0003G0036</name>
</gene>
<keyword evidence="4 6" id="KW-0479">Metal-binding</keyword>
<dbReference type="PRINTS" id="PR00599">
    <property type="entry name" value="MAPEPTIDASE"/>
</dbReference>
<dbReference type="InterPro" id="IPR002467">
    <property type="entry name" value="Pept_M24A_MAP1"/>
</dbReference>
<sequence length="258" mass="27613">MSLIKSDEDIKIMREGGKILSQALAEAIKAVRPGVFISELDKIAEASLLAVGAKPSFKGYRGSRNDPPFPTTLCVSVGSEVVHGTADRWVKLKEGDIVGIDIGCEYKGRFTDMAATVPVGKVSKKEEELMRVTRESLLAGVRAARPKGDVRDISRAVEDCVKPYGYGIVTALVGHGVGHAVHEDPHVPNYFSPRAPQVLLKPGMCLAIEPMIALGSGEIKTADDGWTAVTRDGSSAAHFEVTIVITKNGHEILTPMVV</sequence>
<organism evidence="9 10">
    <name type="scientific">Candidatus Uhrbacteria bacterium GW2011_GWF2_44_350</name>
    <dbReference type="NCBI Taxonomy" id="1619000"/>
    <lineage>
        <taxon>Bacteria</taxon>
        <taxon>Candidatus Uhriibacteriota</taxon>
    </lineage>
</organism>
<dbReference type="EC" id="3.4.11.18" evidence="6 7"/>
<evidence type="ECO:0000313" key="9">
    <source>
        <dbReference type="EMBL" id="KKT72019.1"/>
    </source>
</evidence>
<accession>A0A0G1MJ42</accession>
<evidence type="ECO:0000256" key="4">
    <source>
        <dbReference type="ARBA" id="ARBA00022723"/>
    </source>
</evidence>
<dbReference type="GO" id="GO:0004239">
    <property type="term" value="F:initiator methionyl aminopeptidase activity"/>
    <property type="evidence" value="ECO:0007669"/>
    <property type="project" value="UniProtKB-UniRule"/>
</dbReference>
<keyword evidence="5 6" id="KW-0378">Hydrolase</keyword>
<dbReference type="PATRIC" id="fig|1619000.3.peg.87"/>
<dbReference type="PANTHER" id="PTHR43330:SF27">
    <property type="entry name" value="METHIONINE AMINOPEPTIDASE"/>
    <property type="match status" value="1"/>
</dbReference>
<dbReference type="InterPro" id="IPR036005">
    <property type="entry name" value="Creatinase/aminopeptidase-like"/>
</dbReference>
<dbReference type="SUPFAM" id="SSF55920">
    <property type="entry name" value="Creatinase/aminopeptidase"/>
    <property type="match status" value="1"/>
</dbReference>
<dbReference type="EMBL" id="LCJB01000003">
    <property type="protein sequence ID" value="KKT72019.1"/>
    <property type="molecule type" value="Genomic_DNA"/>
</dbReference>
<feature type="domain" description="Peptidase M24" evidence="8">
    <location>
        <begin position="12"/>
        <end position="247"/>
    </location>
</feature>
<protein>
    <recommendedName>
        <fullName evidence="6 7">Methionine aminopeptidase</fullName>
        <shortName evidence="6">MAP</shortName>
        <shortName evidence="6">MetAP</shortName>
        <ecNumber evidence="6 7">3.4.11.18</ecNumber>
    </recommendedName>
    <alternativeName>
        <fullName evidence="6">Peptidase M</fullName>
    </alternativeName>
</protein>
<keyword evidence="3 6" id="KW-0645">Protease</keyword>
<evidence type="ECO:0000256" key="2">
    <source>
        <dbReference type="ARBA" id="ARBA00022438"/>
    </source>
</evidence>
<dbReference type="Gene3D" id="3.90.230.10">
    <property type="entry name" value="Creatinase/methionine aminopeptidase superfamily"/>
    <property type="match status" value="1"/>
</dbReference>
<proteinExistence type="inferred from homology"/>
<feature type="binding site" evidence="6">
    <location>
        <position position="240"/>
    </location>
    <ligand>
        <name>a divalent metal cation</name>
        <dbReference type="ChEBI" id="CHEBI:60240"/>
        <label>1</label>
    </ligand>
</feature>
<comment type="caution">
    <text evidence="9">The sequence shown here is derived from an EMBL/GenBank/DDBJ whole genome shotgun (WGS) entry which is preliminary data.</text>
</comment>
<feature type="binding site" evidence="6">
    <location>
        <position position="209"/>
    </location>
    <ligand>
        <name>a divalent metal cation</name>
        <dbReference type="ChEBI" id="CHEBI:60240"/>
        <label>2</label>
        <note>catalytic</note>
    </ligand>
</feature>
<dbReference type="GO" id="GO:0070006">
    <property type="term" value="F:metalloaminopeptidase activity"/>
    <property type="evidence" value="ECO:0007669"/>
    <property type="project" value="UniProtKB-UniRule"/>
</dbReference>
<feature type="binding site" evidence="6">
    <location>
        <position position="182"/>
    </location>
    <ligand>
        <name>substrate</name>
    </ligand>
</feature>
<feature type="binding site" evidence="6">
    <location>
        <position position="240"/>
    </location>
    <ligand>
        <name>a divalent metal cation</name>
        <dbReference type="ChEBI" id="CHEBI:60240"/>
        <label>2</label>
        <note>catalytic</note>
    </ligand>
</feature>
<dbReference type="CDD" id="cd01086">
    <property type="entry name" value="MetAP1"/>
    <property type="match status" value="1"/>
</dbReference>
<dbReference type="InterPro" id="IPR000994">
    <property type="entry name" value="Pept_M24"/>
</dbReference>
<evidence type="ECO:0000313" key="10">
    <source>
        <dbReference type="Proteomes" id="UP000034154"/>
    </source>
</evidence>
<reference evidence="9 10" key="1">
    <citation type="journal article" date="2015" name="Nature">
        <title>rRNA introns, odd ribosomes, and small enigmatic genomes across a large radiation of phyla.</title>
        <authorList>
            <person name="Brown C.T."/>
            <person name="Hug L.A."/>
            <person name="Thomas B.C."/>
            <person name="Sharon I."/>
            <person name="Castelle C.J."/>
            <person name="Singh A."/>
            <person name="Wilkins M.J."/>
            <person name="Williams K.H."/>
            <person name="Banfield J.F."/>
        </authorList>
    </citation>
    <scope>NUCLEOTIDE SEQUENCE [LARGE SCALE GENOMIC DNA]</scope>
</reference>
<evidence type="ECO:0000256" key="1">
    <source>
        <dbReference type="ARBA" id="ARBA00002521"/>
    </source>
</evidence>
<keyword evidence="2 6" id="KW-0031">Aminopeptidase</keyword>
<comment type="function">
    <text evidence="1 6">Removes the N-terminal methionine from nascent proteins. The N-terminal methionine is often cleaved when the second residue in the primary sequence is small and uncharged (Met-Ala-, Cys, Gly, Pro, Ser, Thr, or Val). Requires deformylation of the N(alpha)-formylated initiator methionine before it can be hydrolyzed.</text>
</comment>
<dbReference type="NCBIfam" id="TIGR00500">
    <property type="entry name" value="met_pdase_I"/>
    <property type="match status" value="1"/>
</dbReference>
<dbReference type="Pfam" id="PF00557">
    <property type="entry name" value="Peptidase_M24"/>
    <property type="match status" value="1"/>
</dbReference>
<dbReference type="GO" id="GO:0005829">
    <property type="term" value="C:cytosol"/>
    <property type="evidence" value="ECO:0007669"/>
    <property type="project" value="TreeGrafter"/>
</dbReference>
<dbReference type="Proteomes" id="UP000034154">
    <property type="component" value="Unassembled WGS sequence"/>
</dbReference>
<dbReference type="GO" id="GO:0046872">
    <property type="term" value="F:metal ion binding"/>
    <property type="evidence" value="ECO:0007669"/>
    <property type="project" value="UniProtKB-UniRule"/>
</dbReference>
<comment type="similarity">
    <text evidence="6">Belongs to the peptidase M24A family. Methionine aminopeptidase type 1 subfamily.</text>
</comment>
<dbReference type="AlphaFoldDB" id="A0A0G1MJ42"/>
<feature type="binding site" evidence="6">
    <location>
        <position position="112"/>
    </location>
    <ligand>
        <name>a divalent metal cation</name>
        <dbReference type="ChEBI" id="CHEBI:60240"/>
        <label>2</label>
        <note>catalytic</note>
    </ligand>
</feature>
<feature type="binding site" evidence="6">
    <location>
        <position position="83"/>
    </location>
    <ligand>
        <name>substrate</name>
    </ligand>
</feature>
<evidence type="ECO:0000256" key="5">
    <source>
        <dbReference type="ARBA" id="ARBA00022801"/>
    </source>
</evidence>
<dbReference type="InterPro" id="IPR001714">
    <property type="entry name" value="Pept_M24_MAP"/>
</dbReference>
<feature type="binding site" evidence="6">
    <location>
        <position position="175"/>
    </location>
    <ligand>
        <name>a divalent metal cation</name>
        <dbReference type="ChEBI" id="CHEBI:60240"/>
        <label>2</label>
        <note>catalytic</note>
    </ligand>
</feature>
<comment type="cofactor">
    <cofactor evidence="6">
        <name>Co(2+)</name>
        <dbReference type="ChEBI" id="CHEBI:48828"/>
    </cofactor>
    <cofactor evidence="6">
        <name>Zn(2+)</name>
        <dbReference type="ChEBI" id="CHEBI:29105"/>
    </cofactor>
    <cofactor evidence="6">
        <name>Mn(2+)</name>
        <dbReference type="ChEBI" id="CHEBI:29035"/>
    </cofactor>
    <cofactor evidence="6">
        <name>Fe(2+)</name>
        <dbReference type="ChEBI" id="CHEBI:29033"/>
    </cofactor>
    <text evidence="6">Binds 2 divalent metal cations per subunit. Has a high-affinity and a low affinity metal-binding site. The true nature of the physiological cofactor is under debate. The enzyme is active with cobalt, zinc, manganese or divalent iron ions. Most likely, methionine aminopeptidases function as mononuclear Fe(2+)-metalloproteases under physiological conditions, and the catalytically relevant metal-binding site has been assigned to the histidine-containing high-affinity site.</text>
</comment>
<evidence type="ECO:0000256" key="7">
    <source>
        <dbReference type="RuleBase" id="RU003653"/>
    </source>
</evidence>